<gene>
    <name evidence="1" type="ORF">METZ01_LOCUS248782</name>
</gene>
<organism evidence="1">
    <name type="scientific">marine metagenome</name>
    <dbReference type="NCBI Taxonomy" id="408172"/>
    <lineage>
        <taxon>unclassified sequences</taxon>
        <taxon>metagenomes</taxon>
        <taxon>ecological metagenomes</taxon>
    </lineage>
</organism>
<proteinExistence type="predicted"/>
<evidence type="ECO:0000313" key="1">
    <source>
        <dbReference type="EMBL" id="SVB95928.1"/>
    </source>
</evidence>
<accession>A0A382I8T1</accession>
<dbReference type="AlphaFoldDB" id="A0A382I8T1"/>
<reference evidence="1" key="1">
    <citation type="submission" date="2018-05" db="EMBL/GenBank/DDBJ databases">
        <authorList>
            <person name="Lanie J.A."/>
            <person name="Ng W.-L."/>
            <person name="Kazmierczak K.M."/>
            <person name="Andrzejewski T.M."/>
            <person name="Davidsen T.M."/>
            <person name="Wayne K.J."/>
            <person name="Tettelin H."/>
            <person name="Glass J.I."/>
            <person name="Rusch D."/>
            <person name="Podicherti R."/>
            <person name="Tsui H.-C.T."/>
            <person name="Winkler M.E."/>
        </authorList>
    </citation>
    <scope>NUCLEOTIDE SEQUENCE</scope>
</reference>
<sequence>MRIAIGALVGSTGGPRTYAYHLIEKLAQLDNDHKYIV</sequence>
<name>A0A382I8T1_9ZZZZ</name>
<feature type="non-terminal residue" evidence="1">
    <location>
        <position position="37"/>
    </location>
</feature>
<dbReference type="EMBL" id="UINC01065844">
    <property type="protein sequence ID" value="SVB95928.1"/>
    <property type="molecule type" value="Genomic_DNA"/>
</dbReference>
<protein>
    <submittedName>
        <fullName evidence="1">Uncharacterized protein</fullName>
    </submittedName>
</protein>